<proteinExistence type="predicted"/>
<name>A0ACA7P5B3_9PSED</name>
<evidence type="ECO:0000313" key="2">
    <source>
        <dbReference type="Proteomes" id="UP000018725"/>
    </source>
</evidence>
<protein>
    <submittedName>
        <fullName evidence="1">Uncharacterized protein</fullName>
    </submittedName>
</protein>
<gene>
    <name evidence="1" type="ORF">U771_13395</name>
</gene>
<accession>A0ACA7P5B3</accession>
<reference evidence="1 2" key="1">
    <citation type="journal article" date="2014" name="Genome Announc.">
        <title>Complete Genome Sequence of Pseudomonas sp. Strain TKP, Isolated from a gamma-Hexachlorocyclohexane-Degrading Mixed Culture.</title>
        <authorList>
            <person name="Ohtsubo Y."/>
            <person name="Kishida K."/>
            <person name="Sato T."/>
            <person name="Tabata M."/>
            <person name="Kawasumi T."/>
            <person name="Ogura Y."/>
            <person name="Hayashi T."/>
            <person name="Tsuda M."/>
            <person name="Nagata Y."/>
        </authorList>
    </citation>
    <scope>NUCLEOTIDE SEQUENCE [LARGE SCALE GENOMIC DNA]</scope>
    <source>
        <strain evidence="1 2">TKP</strain>
    </source>
</reference>
<keyword evidence="2" id="KW-1185">Reference proteome</keyword>
<organism evidence="1 2">
    <name type="scientific">Pseudomonas gorinensis</name>
    <dbReference type="NCBI Taxonomy" id="3240790"/>
    <lineage>
        <taxon>Bacteria</taxon>
        <taxon>Pseudomonadati</taxon>
        <taxon>Pseudomonadota</taxon>
        <taxon>Gammaproteobacteria</taxon>
        <taxon>Pseudomonadales</taxon>
        <taxon>Pseudomonadaceae</taxon>
        <taxon>Pseudomonas</taxon>
    </lineage>
</organism>
<evidence type="ECO:0000313" key="1">
    <source>
        <dbReference type="EMBL" id="AHC35201.1"/>
    </source>
</evidence>
<dbReference type="Proteomes" id="UP000018725">
    <property type="component" value="Chromosome"/>
</dbReference>
<sequence length="41" mass="4251">MLIGGVLVGTVLTLLFLPALCSLVLGREKQISVETSHLTAG</sequence>
<dbReference type="EMBL" id="CP006852">
    <property type="protein sequence ID" value="AHC35201.1"/>
    <property type="molecule type" value="Genomic_DNA"/>
</dbReference>